<evidence type="ECO:0000313" key="9">
    <source>
        <dbReference type="EMBL" id="SEU37177.1"/>
    </source>
</evidence>
<evidence type="ECO:0000256" key="3">
    <source>
        <dbReference type="ARBA" id="ARBA00022729"/>
    </source>
</evidence>
<dbReference type="EMBL" id="FOIJ01000023">
    <property type="protein sequence ID" value="SEU37177.1"/>
    <property type="molecule type" value="Genomic_DNA"/>
</dbReference>
<dbReference type="Gene3D" id="3.40.50.410">
    <property type="entry name" value="von Willebrand factor, type A domain"/>
    <property type="match status" value="1"/>
</dbReference>
<dbReference type="Pfam" id="PF25107">
    <property type="entry name" value="VWA7_N"/>
    <property type="match status" value="1"/>
</dbReference>
<name>A0A1I0LB17_9BACT</name>
<dbReference type="InterPro" id="IPR052577">
    <property type="entry name" value="VWA7"/>
</dbReference>
<dbReference type="CDD" id="cd00198">
    <property type="entry name" value="vWFA"/>
    <property type="match status" value="1"/>
</dbReference>
<dbReference type="PANTHER" id="PTHR14905">
    <property type="entry name" value="NG37"/>
    <property type="match status" value="1"/>
</dbReference>
<organism evidence="9 10">
    <name type="scientific">Stigmatella erecta</name>
    <dbReference type="NCBI Taxonomy" id="83460"/>
    <lineage>
        <taxon>Bacteria</taxon>
        <taxon>Pseudomonadati</taxon>
        <taxon>Myxococcota</taxon>
        <taxon>Myxococcia</taxon>
        <taxon>Myxococcales</taxon>
        <taxon>Cystobacterineae</taxon>
        <taxon>Archangiaceae</taxon>
        <taxon>Stigmatella</taxon>
    </lineage>
</organism>
<reference evidence="10" key="1">
    <citation type="submission" date="2016-10" db="EMBL/GenBank/DDBJ databases">
        <authorList>
            <person name="Varghese N."/>
            <person name="Submissions S."/>
        </authorList>
    </citation>
    <scope>NUCLEOTIDE SEQUENCE [LARGE SCALE GENOMIC DNA]</scope>
    <source>
        <strain evidence="10">DSM 16858</strain>
    </source>
</reference>
<evidence type="ECO:0000256" key="4">
    <source>
        <dbReference type="ARBA" id="ARBA00023180"/>
    </source>
</evidence>
<dbReference type="Proteomes" id="UP000199181">
    <property type="component" value="Unassembled WGS sequence"/>
</dbReference>
<protein>
    <submittedName>
        <fullName evidence="9">Heterokaryon incompatibility protein Het-C</fullName>
    </submittedName>
</protein>
<feature type="domain" description="VWA7 Ig-like" evidence="6">
    <location>
        <begin position="630"/>
        <end position="725"/>
    </location>
</feature>
<dbReference type="InterPro" id="IPR056475">
    <property type="entry name" value="GBD_Hemicentin/VWA7"/>
</dbReference>
<dbReference type="InterPro" id="IPR056862">
    <property type="entry name" value="VWA7_N"/>
</dbReference>
<gene>
    <name evidence="9" type="ORF">SAMN05443639_12385</name>
</gene>
<evidence type="ECO:0000259" key="5">
    <source>
        <dbReference type="Pfam" id="PF23560"/>
    </source>
</evidence>
<dbReference type="GO" id="GO:0005576">
    <property type="term" value="C:extracellular region"/>
    <property type="evidence" value="ECO:0007669"/>
    <property type="project" value="UniProtKB-SubCell"/>
</dbReference>
<feature type="domain" description="VWA7 N-terminal" evidence="8">
    <location>
        <begin position="14"/>
        <end position="234"/>
    </location>
</feature>
<dbReference type="PANTHER" id="PTHR14905:SF7">
    <property type="entry name" value="VON WILLEBRAND FACTOR A DOMAIN-CONTAINING PROTEIN 7"/>
    <property type="match status" value="1"/>
</dbReference>
<evidence type="ECO:0000256" key="2">
    <source>
        <dbReference type="ARBA" id="ARBA00022525"/>
    </source>
</evidence>
<comment type="subcellular location">
    <subcellularLocation>
        <location evidence="1">Secreted</location>
    </subcellularLocation>
</comment>
<evidence type="ECO:0000259" key="7">
    <source>
        <dbReference type="Pfam" id="PF25106"/>
    </source>
</evidence>
<dbReference type="Pfam" id="PF23560">
    <property type="entry name" value="GBD_Hemicentin"/>
    <property type="match status" value="1"/>
</dbReference>
<evidence type="ECO:0000259" key="8">
    <source>
        <dbReference type="Pfam" id="PF25107"/>
    </source>
</evidence>
<feature type="domain" description="Hemicentin-1-like von Willebrand factor A" evidence="7">
    <location>
        <begin position="246"/>
        <end position="399"/>
    </location>
</feature>
<evidence type="ECO:0000259" key="6">
    <source>
        <dbReference type="Pfam" id="PF23619"/>
    </source>
</evidence>
<proteinExistence type="predicted"/>
<dbReference type="AlphaFoldDB" id="A0A1I0LB17"/>
<keyword evidence="3" id="KW-0732">Signal</keyword>
<keyword evidence="4" id="KW-0325">Glycoprotein</keyword>
<dbReference type="RefSeq" id="WP_177233841.1">
    <property type="nucleotide sequence ID" value="NZ_FOIJ01000023.1"/>
</dbReference>
<dbReference type="Pfam" id="PF23619">
    <property type="entry name" value="Ig_VWA7"/>
    <property type="match status" value="1"/>
</dbReference>
<keyword evidence="10" id="KW-1185">Reference proteome</keyword>
<accession>A0A1I0LB17</accession>
<evidence type="ECO:0000313" key="10">
    <source>
        <dbReference type="Proteomes" id="UP000199181"/>
    </source>
</evidence>
<dbReference type="InterPro" id="IPR036465">
    <property type="entry name" value="vWFA_dom_sf"/>
</dbReference>
<keyword evidence="2" id="KW-0964">Secreted</keyword>
<evidence type="ECO:0000256" key="1">
    <source>
        <dbReference type="ARBA" id="ARBA00004613"/>
    </source>
</evidence>
<sequence>MTHQDLTEEALADLAQEFFALPHPTLAMKQASEEVWKANAEVDDDQTNGFKHFDGESFAAGKQRLVALFEGVRQSLRAEDATAARRQLGQALHTLQDFYSHSNWIESGRSGALPSLWRPGEALPPPAAADAATCKACEWVLLSDGSFFVDCGDNLLTPLLTTGFYGGENEVPAVPTKCRHGGPSDTGPGPFGGINKDSALQLLSPHFGLHGAAAESALDASKQFIRELTAPLTEHQRRLLFGVGPALALVLDTSGGWEGGLLSQLVREASRLIDARLGTAQEPSRYILVPFQSAAPGALSAMGDAREFKRALTALKTGGGTCAGPSMTAVLQALGTAGQGMDLFVFTRSSAGDEVLASAVSGLARKRDARIHVFQAGTCGGDAVYRRLASETGGQFFQLQAFDAPGLLHFVDATVRANAVELLSVAETQGGSKTFTVPVDASLSQVTFSVSGSTALHLTRPNGLPLLGVEPGVRTVPLSTGMLVTVMNPQPGAWTASMTPRGGFSFRVSGESTLRFERFELVEPFGRPGHQGYAPLTGLPLSAGAFAQARLSGDLASARFELRSQAGGLLQTLALAPEPGEAPLVFFGPVDLPASPAAVYAVGTTQQGEPYQRALALAQGPQPVRVVGPAAQTLTPGTAASLLFQVHNSGAANTFRPVVLADPRFPARVTPGSLVLGPGETGTFTVRWETPRNTVPGTATALTLAAESLVPGGPHNFAVVEALVASPAR</sequence>
<dbReference type="Pfam" id="PF25106">
    <property type="entry name" value="VWA_4"/>
    <property type="match status" value="1"/>
</dbReference>
<dbReference type="InterPro" id="IPR056861">
    <property type="entry name" value="HMCN1-like_VWA"/>
</dbReference>
<dbReference type="InterPro" id="IPR057615">
    <property type="entry name" value="Ig_VWA7"/>
</dbReference>
<dbReference type="SUPFAM" id="SSF53300">
    <property type="entry name" value="vWA-like"/>
    <property type="match status" value="1"/>
</dbReference>
<feature type="domain" description="Hemicentin/VWA7 galactose-binding" evidence="5">
    <location>
        <begin position="420"/>
        <end position="513"/>
    </location>
</feature>